<dbReference type="OMA" id="YIHVSLY"/>
<evidence type="ECO:0000313" key="11">
    <source>
        <dbReference type="EMBL" id="RHL64851.1"/>
    </source>
</evidence>
<organism evidence="6 12">
    <name type="scientific">Lachnospira eligens</name>
    <dbReference type="NCBI Taxonomy" id="39485"/>
    <lineage>
        <taxon>Bacteria</taxon>
        <taxon>Bacillati</taxon>
        <taxon>Bacillota</taxon>
        <taxon>Clostridia</taxon>
        <taxon>Lachnospirales</taxon>
        <taxon>Lachnospiraceae</taxon>
        <taxon>Lachnospira</taxon>
    </lineage>
</organism>
<accession>A0A174YQV9</accession>
<proteinExistence type="inferred from homology"/>
<comment type="subcellular location">
    <subcellularLocation>
        <location evidence="3">Cytoplasm</location>
    </subcellularLocation>
</comment>
<dbReference type="EMBL" id="QROY01000020">
    <property type="protein sequence ID" value="RHL64851.1"/>
    <property type="molecule type" value="Genomic_DNA"/>
</dbReference>
<evidence type="ECO:0000313" key="8">
    <source>
        <dbReference type="EMBL" id="MSC57250.1"/>
    </source>
</evidence>
<dbReference type="EMBL" id="QSHM01000023">
    <property type="protein sequence ID" value="RHC11391.1"/>
    <property type="molecule type" value="Genomic_DNA"/>
</dbReference>
<dbReference type="SUPFAM" id="SSF74942">
    <property type="entry name" value="YhbC-like, C-terminal domain"/>
    <property type="match status" value="1"/>
</dbReference>
<evidence type="ECO:0000313" key="9">
    <source>
        <dbReference type="EMBL" id="RHC11391.1"/>
    </source>
</evidence>
<dbReference type="PANTHER" id="PTHR33867:SF1">
    <property type="entry name" value="RIBOSOME MATURATION FACTOR RIMP"/>
    <property type="match status" value="1"/>
</dbReference>
<dbReference type="Pfam" id="PF02576">
    <property type="entry name" value="RimP_N"/>
    <property type="match status" value="1"/>
</dbReference>
<evidence type="ECO:0000313" key="12">
    <source>
        <dbReference type="Proteomes" id="UP000095621"/>
    </source>
</evidence>
<dbReference type="SUPFAM" id="SSF75420">
    <property type="entry name" value="YhbC-like, N-terminal domain"/>
    <property type="match status" value="1"/>
</dbReference>
<dbReference type="HAMAP" id="MF_01077">
    <property type="entry name" value="RimP"/>
    <property type="match status" value="1"/>
</dbReference>
<dbReference type="InterPro" id="IPR035956">
    <property type="entry name" value="RimP_N_sf"/>
</dbReference>
<dbReference type="GeneID" id="41355625"/>
<evidence type="ECO:0000313" key="13">
    <source>
        <dbReference type="Proteomes" id="UP000095780"/>
    </source>
</evidence>
<evidence type="ECO:0000259" key="4">
    <source>
        <dbReference type="Pfam" id="PF02576"/>
    </source>
</evidence>
<dbReference type="Proteomes" id="UP000095621">
    <property type="component" value="Unassembled WGS sequence"/>
</dbReference>
<dbReference type="EMBL" id="WKRD01000005">
    <property type="protein sequence ID" value="MSC57250.1"/>
    <property type="molecule type" value="Genomic_DNA"/>
</dbReference>
<dbReference type="Gene3D" id="3.30.300.70">
    <property type="entry name" value="RimP-like superfamily, N-terminal"/>
    <property type="match status" value="1"/>
</dbReference>
<dbReference type="Proteomes" id="UP000285844">
    <property type="component" value="Unassembled WGS sequence"/>
</dbReference>
<dbReference type="PANTHER" id="PTHR33867">
    <property type="entry name" value="RIBOSOME MATURATION FACTOR RIMP"/>
    <property type="match status" value="1"/>
</dbReference>
<dbReference type="FunFam" id="3.30.300.70:FF:000001">
    <property type="entry name" value="Ribosome maturation factor RimP"/>
    <property type="match status" value="1"/>
</dbReference>
<evidence type="ECO:0000256" key="2">
    <source>
        <dbReference type="ARBA" id="ARBA00022517"/>
    </source>
</evidence>
<name>A0A174YQV9_9FIRM</name>
<comment type="function">
    <text evidence="3">Required for maturation of 30S ribosomal subunits.</text>
</comment>
<reference evidence="8 17" key="3">
    <citation type="journal article" date="2019" name="Nat. Med.">
        <title>A library of human gut bacterial isolates paired with longitudinal multiomics data enables mechanistic microbiome research.</title>
        <authorList>
            <person name="Poyet M."/>
            <person name="Groussin M."/>
            <person name="Gibbons S.M."/>
            <person name="Avila-Pacheco J."/>
            <person name="Jiang X."/>
            <person name="Kearney S.M."/>
            <person name="Perrotta A.R."/>
            <person name="Berdy B."/>
            <person name="Zhao S."/>
            <person name="Lieberman T.D."/>
            <person name="Swanson P.K."/>
            <person name="Smith M."/>
            <person name="Roesemann S."/>
            <person name="Alexander J.E."/>
            <person name="Rich S.A."/>
            <person name="Livny J."/>
            <person name="Vlamakis H."/>
            <person name="Clish C."/>
            <person name="Bullock K."/>
            <person name="Deik A."/>
            <person name="Scott J."/>
            <person name="Pierce K.A."/>
            <person name="Xavier R.J."/>
            <person name="Alm E.J."/>
        </authorList>
    </citation>
    <scope>NUCLEOTIDE SEQUENCE [LARGE SCALE GENOMIC DNA]</scope>
    <source>
        <strain evidence="8 17">BIOML-A1</strain>
    </source>
</reference>
<evidence type="ECO:0000259" key="5">
    <source>
        <dbReference type="Pfam" id="PF17384"/>
    </source>
</evidence>
<dbReference type="Pfam" id="PF17384">
    <property type="entry name" value="DUF150_C"/>
    <property type="match status" value="1"/>
</dbReference>
<dbReference type="GO" id="GO:0000028">
    <property type="term" value="P:ribosomal small subunit assembly"/>
    <property type="evidence" value="ECO:0007669"/>
    <property type="project" value="TreeGrafter"/>
</dbReference>
<dbReference type="OrthoDB" id="9805006at2"/>
<reference evidence="12 13" key="1">
    <citation type="submission" date="2015-09" db="EMBL/GenBank/DDBJ databases">
        <authorList>
            <consortium name="Pathogen Informatics"/>
        </authorList>
    </citation>
    <scope>NUCLEOTIDE SEQUENCE [LARGE SCALE GENOMIC DNA]</scope>
    <source>
        <strain evidence="6 12">2789STDY5834875</strain>
        <strain evidence="7 13">2789STDY5834878</strain>
    </source>
</reference>
<keyword evidence="2 3" id="KW-0690">Ribosome biogenesis</keyword>
<dbReference type="EMBL" id="CZBU01000002">
    <property type="protein sequence ID" value="CUQ75897.1"/>
    <property type="molecule type" value="Genomic_DNA"/>
</dbReference>
<reference evidence="14 15" key="2">
    <citation type="submission" date="2018-08" db="EMBL/GenBank/DDBJ databases">
        <title>A genome reference for cultivated species of the human gut microbiota.</title>
        <authorList>
            <person name="Zou Y."/>
            <person name="Xue W."/>
            <person name="Luo G."/>
        </authorList>
    </citation>
    <scope>NUCLEOTIDE SEQUENCE [LARGE SCALE GENOMIC DNA]</scope>
    <source>
        <strain evidence="11 15">AF36-7BH</strain>
        <strain evidence="10 14">AM32-2AC</strain>
        <strain evidence="9 16">AM37-3BH</strain>
    </source>
</reference>
<evidence type="ECO:0000313" key="16">
    <source>
        <dbReference type="Proteomes" id="UP000285844"/>
    </source>
</evidence>
<dbReference type="Proteomes" id="UP000095780">
    <property type="component" value="Unassembled WGS sequence"/>
</dbReference>
<evidence type="ECO:0000313" key="10">
    <source>
        <dbReference type="EMBL" id="RHD11057.1"/>
    </source>
</evidence>
<dbReference type="CDD" id="cd01734">
    <property type="entry name" value="YlxS_C"/>
    <property type="match status" value="1"/>
</dbReference>
<dbReference type="GO" id="GO:0005829">
    <property type="term" value="C:cytosol"/>
    <property type="evidence" value="ECO:0007669"/>
    <property type="project" value="TreeGrafter"/>
</dbReference>
<feature type="domain" description="Ribosome maturation factor RimP C-terminal" evidence="5">
    <location>
        <begin position="89"/>
        <end position="144"/>
    </location>
</feature>
<gene>
    <name evidence="3 6" type="primary">rimP</name>
    <name evidence="11" type="ORF">DW007_14960</name>
    <name evidence="10" type="ORF">DW811_01370</name>
    <name evidence="9" type="ORF">DW858_13660</name>
    <name evidence="6" type="ORF">ERS852490_00766</name>
    <name evidence="7" type="ORF">ERS852492_00030</name>
    <name evidence="8" type="ORF">GKE48_07300</name>
</gene>
<dbReference type="InterPro" id="IPR028998">
    <property type="entry name" value="RimP_C"/>
</dbReference>
<dbReference type="Proteomes" id="UP000481964">
    <property type="component" value="Unassembled WGS sequence"/>
</dbReference>
<dbReference type="InterPro" id="IPR003728">
    <property type="entry name" value="Ribosome_maturation_RimP"/>
</dbReference>
<evidence type="ECO:0000256" key="1">
    <source>
        <dbReference type="ARBA" id="ARBA00022490"/>
    </source>
</evidence>
<evidence type="ECO:0000313" key="15">
    <source>
        <dbReference type="Proteomes" id="UP000285201"/>
    </source>
</evidence>
<evidence type="ECO:0000313" key="14">
    <source>
        <dbReference type="Proteomes" id="UP000284794"/>
    </source>
</evidence>
<dbReference type="InterPro" id="IPR028989">
    <property type="entry name" value="RimP_N"/>
</dbReference>
<evidence type="ECO:0000313" key="6">
    <source>
        <dbReference type="EMBL" id="CUQ75897.1"/>
    </source>
</evidence>
<evidence type="ECO:0000256" key="3">
    <source>
        <dbReference type="HAMAP-Rule" id="MF_01077"/>
    </source>
</evidence>
<comment type="similarity">
    <text evidence="3">Belongs to the RimP family.</text>
</comment>
<dbReference type="SMR" id="A0A174YQV9"/>
<dbReference type="Gene3D" id="2.30.30.180">
    <property type="entry name" value="Ribosome maturation factor RimP, C-terminal domain"/>
    <property type="match status" value="1"/>
</dbReference>
<sequence length="156" mass="18090">MGKRESYEAKTTELIQPVVEANGVELFDVDYVKEGSDWYLRVYIDKEGGVTIDDCQNVSRAFNEILDRENYIDDQYIFEVSSPGLTRPLKKEKDYEKSIGRMIEIKLFSPVDKSKEYSGVLKEYDKDTVTISIDDVTKTFDRSNLAMIRWAFVDEV</sequence>
<dbReference type="GO" id="GO:0006412">
    <property type="term" value="P:translation"/>
    <property type="evidence" value="ECO:0007669"/>
    <property type="project" value="TreeGrafter"/>
</dbReference>
<evidence type="ECO:0000313" key="7">
    <source>
        <dbReference type="EMBL" id="CUQ79553.1"/>
    </source>
</evidence>
<dbReference type="EMBL" id="CZBV01000001">
    <property type="protein sequence ID" value="CUQ79553.1"/>
    <property type="molecule type" value="Genomic_DNA"/>
</dbReference>
<dbReference type="AlphaFoldDB" id="A0A174YQV9"/>
<dbReference type="Proteomes" id="UP000284794">
    <property type="component" value="Unassembled WGS sequence"/>
</dbReference>
<dbReference type="Proteomes" id="UP000285201">
    <property type="component" value="Unassembled WGS sequence"/>
</dbReference>
<protein>
    <recommendedName>
        <fullName evidence="3">Ribosome maturation factor RimP</fullName>
    </recommendedName>
</protein>
<evidence type="ECO:0000313" key="17">
    <source>
        <dbReference type="Proteomes" id="UP000481964"/>
    </source>
</evidence>
<dbReference type="InterPro" id="IPR036847">
    <property type="entry name" value="RimP_C_sf"/>
</dbReference>
<dbReference type="RefSeq" id="WP_012739128.1">
    <property type="nucleotide sequence ID" value="NZ_CABIXW010000001.1"/>
</dbReference>
<keyword evidence="1 3" id="KW-0963">Cytoplasm</keyword>
<dbReference type="EMBL" id="QSIS01000001">
    <property type="protein sequence ID" value="RHD11057.1"/>
    <property type="molecule type" value="Genomic_DNA"/>
</dbReference>
<feature type="domain" description="Ribosome maturation factor RimP N-terminal" evidence="4">
    <location>
        <begin position="14"/>
        <end position="85"/>
    </location>
</feature>